<protein>
    <submittedName>
        <fullName evidence="1">Uncharacterized protein</fullName>
    </submittedName>
</protein>
<comment type="caution">
    <text evidence="1">The sequence shown here is derived from an EMBL/GenBank/DDBJ whole genome shotgun (WGS) entry which is preliminary data.</text>
</comment>
<dbReference type="AlphaFoldDB" id="A0A014N3A1"/>
<reference evidence="1 2" key="1">
    <citation type="submission" date="2014-02" db="EMBL/GenBank/DDBJ databases">
        <title>Draft genome of Erwinia mallotivora strain BT-MARDI, a papaya dieback pathogen.</title>
        <authorList>
            <person name="Redzuan R."/>
            <person name="Abu Bakar N."/>
            <person name="Badrun R."/>
            <person name="Mohd Raih M.F."/>
            <person name="Rozano L."/>
            <person name="Mat Amin N."/>
        </authorList>
    </citation>
    <scope>NUCLEOTIDE SEQUENCE [LARGE SCALE GENOMIC DNA]</scope>
    <source>
        <strain evidence="1 2">BT-MARDI</strain>
    </source>
</reference>
<keyword evidence="2" id="KW-1185">Reference proteome</keyword>
<gene>
    <name evidence="1" type="ORF">BG55_20450</name>
</gene>
<dbReference type="PATRIC" id="fig|69222.5.peg.4171"/>
<dbReference type="Proteomes" id="UP000019918">
    <property type="component" value="Unassembled WGS sequence"/>
</dbReference>
<organism evidence="1 2">
    <name type="scientific">Erwinia mallotivora</name>
    <dbReference type="NCBI Taxonomy" id="69222"/>
    <lineage>
        <taxon>Bacteria</taxon>
        <taxon>Pseudomonadati</taxon>
        <taxon>Pseudomonadota</taxon>
        <taxon>Gammaproteobacteria</taxon>
        <taxon>Enterobacterales</taxon>
        <taxon>Erwiniaceae</taxon>
        <taxon>Erwinia</taxon>
    </lineage>
</organism>
<dbReference type="STRING" id="69222.BG55_20450"/>
<dbReference type="EMBL" id="JFHN01000072">
    <property type="protein sequence ID" value="EXU73878.1"/>
    <property type="molecule type" value="Genomic_DNA"/>
</dbReference>
<proteinExistence type="predicted"/>
<sequence length="411" mass="47256">MQTAFNNVQVFIDEVPAGSFGQQIRVRHSEIGELENNFHFMKWLSVDSKGGFFLNPEYFDELKKYWEEGHAHSNQMKDIVWCLLNSSAMTKSTDDSGFWLTSYSANPILLASQWCVSFTLLGCGASDSEFLYRAKEHLKYPVLKADDKFQPDISRAKFTNTENITIHYVLQEKASMTKLSSVYLEALQWVKRNYRENFLYTTNNDKSTSALNIDFTSLADSEFSELGQRVSMASYGLNYYAGHSVNRLTREQLAGIVSNVDAAYQGYAKCAYLASVNMDPFSLIRLKEYCEVMDWDFQTLYDKWSVQQNTERCLQVISRTVIRNRANKEKVSFLVPDKSTAEYLKNKYFYNCTLTHTGIKTPVKENKGNIQYQKVQELRLQGKRIKEISQTLGLSLPQVKRYSAKCSKEAA</sequence>
<accession>A0A014N3A1</accession>
<name>A0A014N3A1_9GAMM</name>
<evidence type="ECO:0000313" key="1">
    <source>
        <dbReference type="EMBL" id="EXU73878.1"/>
    </source>
</evidence>
<evidence type="ECO:0000313" key="2">
    <source>
        <dbReference type="Proteomes" id="UP000019918"/>
    </source>
</evidence>